<keyword evidence="4" id="KW-1185">Reference proteome</keyword>
<keyword evidence="2" id="KW-0732">Signal</keyword>
<feature type="compositionally biased region" description="Basic and acidic residues" evidence="1">
    <location>
        <begin position="81"/>
        <end position="100"/>
    </location>
</feature>
<feature type="region of interest" description="Disordered" evidence="1">
    <location>
        <begin position="65"/>
        <end position="114"/>
    </location>
</feature>
<evidence type="ECO:0000256" key="1">
    <source>
        <dbReference type="SAM" id="MobiDB-lite"/>
    </source>
</evidence>
<dbReference type="EMBL" id="FZQA01000006">
    <property type="protein sequence ID" value="SNT74855.1"/>
    <property type="molecule type" value="Genomic_DNA"/>
</dbReference>
<feature type="signal peptide" evidence="2">
    <location>
        <begin position="1"/>
        <end position="20"/>
    </location>
</feature>
<evidence type="ECO:0000313" key="3">
    <source>
        <dbReference type="EMBL" id="SNT74855.1"/>
    </source>
</evidence>
<dbReference type="AlphaFoldDB" id="A0A239PX73"/>
<gene>
    <name evidence="3" type="ORF">SAMN06297382_2445</name>
</gene>
<protein>
    <submittedName>
        <fullName evidence="3">Uncharacterized protein</fullName>
    </submittedName>
</protein>
<proteinExistence type="predicted"/>
<dbReference type="RefSeq" id="WP_089412881.1">
    <property type="nucleotide sequence ID" value="NZ_FZQA01000006.1"/>
</dbReference>
<evidence type="ECO:0000256" key="2">
    <source>
        <dbReference type="SAM" id="SignalP"/>
    </source>
</evidence>
<accession>A0A239PX73</accession>
<sequence>MPRILIPVAALMLMTGPALAAPGLGASSWSVNSETSSAASENDKLSLFEKLARVIGLKAVSSELAGGADATVRPSAAPNDQECKEQRQGKTPAKEPEKKTAAKQTGPEPVYLAF</sequence>
<dbReference type="Proteomes" id="UP000198346">
    <property type="component" value="Unassembled WGS sequence"/>
</dbReference>
<evidence type="ECO:0000313" key="4">
    <source>
        <dbReference type="Proteomes" id="UP000198346"/>
    </source>
</evidence>
<name>A0A239PX73_9PROT</name>
<reference evidence="3 4" key="1">
    <citation type="submission" date="2017-07" db="EMBL/GenBank/DDBJ databases">
        <authorList>
            <person name="Sun Z.S."/>
            <person name="Albrecht U."/>
            <person name="Echele G."/>
            <person name="Lee C.C."/>
        </authorList>
    </citation>
    <scope>NUCLEOTIDE SEQUENCE [LARGE SCALE GENOMIC DNA]</scope>
    <source>
        <strain evidence="3 4">CGMCC 1.12710</strain>
    </source>
</reference>
<organism evidence="3 4">
    <name type="scientific">Amphiplicatus metriothermophilus</name>
    <dbReference type="NCBI Taxonomy" id="1519374"/>
    <lineage>
        <taxon>Bacteria</taxon>
        <taxon>Pseudomonadati</taxon>
        <taxon>Pseudomonadota</taxon>
        <taxon>Alphaproteobacteria</taxon>
        <taxon>Parvularculales</taxon>
        <taxon>Parvularculaceae</taxon>
        <taxon>Amphiplicatus</taxon>
    </lineage>
</organism>
<feature type="chain" id="PRO_5013009260" evidence="2">
    <location>
        <begin position="21"/>
        <end position="114"/>
    </location>
</feature>